<protein>
    <submittedName>
        <fullName evidence="1">Uncharacterized protein</fullName>
    </submittedName>
</protein>
<keyword evidence="2" id="KW-1185">Reference proteome</keyword>
<organism evidence="1 2">
    <name type="scientific">Petrolisthes cinctipes</name>
    <name type="common">Flat porcelain crab</name>
    <dbReference type="NCBI Taxonomy" id="88211"/>
    <lineage>
        <taxon>Eukaryota</taxon>
        <taxon>Metazoa</taxon>
        <taxon>Ecdysozoa</taxon>
        <taxon>Arthropoda</taxon>
        <taxon>Crustacea</taxon>
        <taxon>Multicrustacea</taxon>
        <taxon>Malacostraca</taxon>
        <taxon>Eumalacostraca</taxon>
        <taxon>Eucarida</taxon>
        <taxon>Decapoda</taxon>
        <taxon>Pleocyemata</taxon>
        <taxon>Anomura</taxon>
        <taxon>Galatheoidea</taxon>
        <taxon>Porcellanidae</taxon>
        <taxon>Petrolisthes</taxon>
    </lineage>
</organism>
<dbReference type="AlphaFoldDB" id="A0AAE1KBZ6"/>
<proteinExistence type="predicted"/>
<sequence>MSLCEGTDEGLSICSNHSLHRFLLTATYYQSVNAFRPSPFSYHFQAPSEPPLWPVQAHSSPPPLRGPWAMASPPDPRLLRLLQCFSVTVTVRWEGSVDHG</sequence>
<accession>A0AAE1KBZ6</accession>
<evidence type="ECO:0000313" key="1">
    <source>
        <dbReference type="EMBL" id="KAK3869272.1"/>
    </source>
</evidence>
<dbReference type="EMBL" id="JAWQEG010002858">
    <property type="protein sequence ID" value="KAK3869272.1"/>
    <property type="molecule type" value="Genomic_DNA"/>
</dbReference>
<name>A0AAE1KBZ6_PETCI</name>
<comment type="caution">
    <text evidence="1">The sequence shown here is derived from an EMBL/GenBank/DDBJ whole genome shotgun (WGS) entry which is preliminary data.</text>
</comment>
<reference evidence="1" key="1">
    <citation type="submission" date="2023-10" db="EMBL/GenBank/DDBJ databases">
        <title>Genome assemblies of two species of porcelain crab, Petrolisthes cinctipes and Petrolisthes manimaculis (Anomura: Porcellanidae).</title>
        <authorList>
            <person name="Angst P."/>
        </authorList>
    </citation>
    <scope>NUCLEOTIDE SEQUENCE</scope>
    <source>
        <strain evidence="1">PB745_01</strain>
        <tissue evidence="1">Gill</tissue>
    </source>
</reference>
<gene>
    <name evidence="1" type="ORF">Pcinc_025411</name>
</gene>
<evidence type="ECO:0000313" key="2">
    <source>
        <dbReference type="Proteomes" id="UP001286313"/>
    </source>
</evidence>
<dbReference type="Proteomes" id="UP001286313">
    <property type="component" value="Unassembled WGS sequence"/>
</dbReference>